<keyword evidence="4" id="KW-1185">Reference proteome</keyword>
<accession>A0AAD7IPD5</accession>
<gene>
    <name evidence="3" type="ORF">B0H16DRAFT_1556841</name>
</gene>
<reference evidence="3" key="1">
    <citation type="submission" date="2023-03" db="EMBL/GenBank/DDBJ databases">
        <title>Massive genome expansion in bonnet fungi (Mycena s.s.) driven by repeated elements and novel gene families across ecological guilds.</title>
        <authorList>
            <consortium name="Lawrence Berkeley National Laboratory"/>
            <person name="Harder C.B."/>
            <person name="Miyauchi S."/>
            <person name="Viragh M."/>
            <person name="Kuo A."/>
            <person name="Thoen E."/>
            <person name="Andreopoulos B."/>
            <person name="Lu D."/>
            <person name="Skrede I."/>
            <person name="Drula E."/>
            <person name="Henrissat B."/>
            <person name="Morin E."/>
            <person name="Kohler A."/>
            <person name="Barry K."/>
            <person name="LaButti K."/>
            <person name="Morin E."/>
            <person name="Salamov A."/>
            <person name="Lipzen A."/>
            <person name="Mereny Z."/>
            <person name="Hegedus B."/>
            <person name="Baldrian P."/>
            <person name="Stursova M."/>
            <person name="Weitz H."/>
            <person name="Taylor A."/>
            <person name="Grigoriev I.V."/>
            <person name="Nagy L.G."/>
            <person name="Martin F."/>
            <person name="Kauserud H."/>
        </authorList>
    </citation>
    <scope>NUCLEOTIDE SEQUENCE</scope>
    <source>
        <strain evidence="3">CBHHK182m</strain>
    </source>
</reference>
<comment type="caution">
    <text evidence="3">The sequence shown here is derived from an EMBL/GenBank/DDBJ whole genome shotgun (WGS) entry which is preliminary data.</text>
</comment>
<keyword evidence="2" id="KW-0732">Signal</keyword>
<feature type="region of interest" description="Disordered" evidence="1">
    <location>
        <begin position="23"/>
        <end position="99"/>
    </location>
</feature>
<protein>
    <recommendedName>
        <fullName evidence="5">Secreted protein</fullName>
    </recommendedName>
</protein>
<dbReference type="EMBL" id="JARKIB010000080">
    <property type="protein sequence ID" value="KAJ7746265.1"/>
    <property type="molecule type" value="Genomic_DNA"/>
</dbReference>
<organism evidence="3 4">
    <name type="scientific">Mycena metata</name>
    <dbReference type="NCBI Taxonomy" id="1033252"/>
    <lineage>
        <taxon>Eukaryota</taxon>
        <taxon>Fungi</taxon>
        <taxon>Dikarya</taxon>
        <taxon>Basidiomycota</taxon>
        <taxon>Agaricomycotina</taxon>
        <taxon>Agaricomycetes</taxon>
        <taxon>Agaricomycetidae</taxon>
        <taxon>Agaricales</taxon>
        <taxon>Marasmiineae</taxon>
        <taxon>Mycenaceae</taxon>
        <taxon>Mycena</taxon>
    </lineage>
</organism>
<name>A0AAD7IPD5_9AGAR</name>
<dbReference type="AlphaFoldDB" id="A0AAD7IPD5"/>
<proteinExistence type="predicted"/>
<feature type="chain" id="PRO_5041961482" description="Secreted protein" evidence="2">
    <location>
        <begin position="19"/>
        <end position="99"/>
    </location>
</feature>
<evidence type="ECO:0000256" key="2">
    <source>
        <dbReference type="SAM" id="SignalP"/>
    </source>
</evidence>
<evidence type="ECO:0000313" key="3">
    <source>
        <dbReference type="EMBL" id="KAJ7746265.1"/>
    </source>
</evidence>
<evidence type="ECO:0000256" key="1">
    <source>
        <dbReference type="SAM" id="MobiDB-lite"/>
    </source>
</evidence>
<evidence type="ECO:0008006" key="5">
    <source>
        <dbReference type="Google" id="ProtNLM"/>
    </source>
</evidence>
<sequence>MRVAFTMIVVVAATLTSAAIIPRTHSLSTGDSGNLPDAPASRREVRARQRNAHPRDSLLFPRRRRHTAAALSRESLPPEASARLSPSRVVCGRGVGGRR</sequence>
<evidence type="ECO:0000313" key="4">
    <source>
        <dbReference type="Proteomes" id="UP001215598"/>
    </source>
</evidence>
<dbReference type="Proteomes" id="UP001215598">
    <property type="component" value="Unassembled WGS sequence"/>
</dbReference>
<feature type="signal peptide" evidence="2">
    <location>
        <begin position="1"/>
        <end position="18"/>
    </location>
</feature>